<protein>
    <submittedName>
        <fullName evidence="1">NblA/ycf18 family protein</fullName>
    </submittedName>
</protein>
<dbReference type="RefSeq" id="WP_332866526.1">
    <property type="nucleotide sequence ID" value="NZ_JBAFSM010000039.1"/>
</dbReference>
<dbReference type="EMBL" id="JBAFSM010000039">
    <property type="protein sequence ID" value="MEG3439043.1"/>
    <property type="molecule type" value="Genomic_DNA"/>
</dbReference>
<sequence length="59" mass="7106">MENSFLELTLEQQFQMRLIEQSARQMNREQMFDMLMQTARLLMLKDNAIRNMIKNGLLV</sequence>
<dbReference type="Proteomes" id="UP001328733">
    <property type="component" value="Unassembled WGS sequence"/>
</dbReference>
<proteinExistence type="predicted"/>
<dbReference type="InterPro" id="IPR007574">
    <property type="entry name" value="NblA"/>
</dbReference>
<evidence type="ECO:0000313" key="1">
    <source>
        <dbReference type="EMBL" id="MEG3439043.1"/>
    </source>
</evidence>
<dbReference type="Gene3D" id="1.10.287.670">
    <property type="entry name" value="Phycobilisome degradation protein NblA"/>
    <property type="match status" value="1"/>
</dbReference>
<dbReference type="AlphaFoldDB" id="A0AAW9QZ43"/>
<dbReference type="SUPFAM" id="SSF109859">
    <property type="entry name" value="NblA-like"/>
    <property type="match status" value="1"/>
</dbReference>
<organism evidence="1 2">
    <name type="scientific">Pannus brasiliensis CCIBt3594</name>
    <dbReference type="NCBI Taxonomy" id="1427578"/>
    <lineage>
        <taxon>Bacteria</taxon>
        <taxon>Bacillati</taxon>
        <taxon>Cyanobacteriota</taxon>
        <taxon>Cyanophyceae</taxon>
        <taxon>Oscillatoriophycideae</taxon>
        <taxon>Chroococcales</taxon>
        <taxon>Microcystaceae</taxon>
        <taxon>Pannus</taxon>
    </lineage>
</organism>
<name>A0AAW9QZ43_9CHRO</name>
<dbReference type="Pfam" id="PF04485">
    <property type="entry name" value="NblA"/>
    <property type="match status" value="1"/>
</dbReference>
<gene>
    <name evidence="1" type="ORF">V0288_18095</name>
</gene>
<reference evidence="1 2" key="1">
    <citation type="submission" date="2024-01" db="EMBL/GenBank/DDBJ databases">
        <title>Genomic insights into the taxonomy and metabolism of the cyanobacterium Pannus brasiliensis CCIBt3594.</title>
        <authorList>
            <person name="Machado M."/>
            <person name="Botero N.B."/>
            <person name="Andreote A.P.D."/>
            <person name="Feitosa A.M.T."/>
            <person name="Popin R."/>
            <person name="Sivonen K."/>
            <person name="Fiore M.F."/>
        </authorList>
    </citation>
    <scope>NUCLEOTIDE SEQUENCE [LARGE SCALE GENOMIC DNA]</scope>
    <source>
        <strain evidence="1 2">CCIBt3594</strain>
    </source>
</reference>
<keyword evidence="2" id="KW-1185">Reference proteome</keyword>
<comment type="caution">
    <text evidence="1">The sequence shown here is derived from an EMBL/GenBank/DDBJ whole genome shotgun (WGS) entry which is preliminary data.</text>
</comment>
<accession>A0AAW9QZ43</accession>
<evidence type="ECO:0000313" key="2">
    <source>
        <dbReference type="Proteomes" id="UP001328733"/>
    </source>
</evidence>
<dbReference type="InterPro" id="IPR036904">
    <property type="entry name" value="NblA_sf"/>
</dbReference>